<dbReference type="AlphaFoldDB" id="A0A822YKT2"/>
<reference evidence="2 3" key="1">
    <citation type="journal article" date="2020" name="Mol. Biol. Evol.">
        <title>Distinct Expression and Methylation Patterns for Genes with Different Fates following a Single Whole-Genome Duplication in Flowering Plants.</title>
        <authorList>
            <person name="Shi T."/>
            <person name="Rahmani R.S."/>
            <person name="Gugger P.F."/>
            <person name="Wang M."/>
            <person name="Li H."/>
            <person name="Zhang Y."/>
            <person name="Li Z."/>
            <person name="Wang Q."/>
            <person name="Van de Peer Y."/>
            <person name="Marchal K."/>
            <person name="Chen J."/>
        </authorList>
    </citation>
    <scope>NUCLEOTIDE SEQUENCE [LARGE SCALE GENOMIC DNA]</scope>
    <source>
        <tissue evidence="2">Leaf</tissue>
    </source>
</reference>
<protein>
    <submittedName>
        <fullName evidence="2">Uncharacterized protein</fullName>
    </submittedName>
</protein>
<proteinExistence type="predicted"/>
<organism evidence="2 3">
    <name type="scientific">Nelumbo nucifera</name>
    <name type="common">Sacred lotus</name>
    <dbReference type="NCBI Taxonomy" id="4432"/>
    <lineage>
        <taxon>Eukaryota</taxon>
        <taxon>Viridiplantae</taxon>
        <taxon>Streptophyta</taxon>
        <taxon>Embryophyta</taxon>
        <taxon>Tracheophyta</taxon>
        <taxon>Spermatophyta</taxon>
        <taxon>Magnoliopsida</taxon>
        <taxon>Proteales</taxon>
        <taxon>Nelumbonaceae</taxon>
        <taxon>Nelumbo</taxon>
    </lineage>
</organism>
<sequence length="53" mass="5988">MVHSGGARFSPCHNQRRTEKQLPPQRNGGRFTCGFRCNRMVAGISRVTEINLD</sequence>
<evidence type="ECO:0000256" key="1">
    <source>
        <dbReference type="SAM" id="MobiDB-lite"/>
    </source>
</evidence>
<dbReference type="EMBL" id="DUZY01000003">
    <property type="protein sequence ID" value="DAD31899.1"/>
    <property type="molecule type" value="Genomic_DNA"/>
</dbReference>
<accession>A0A822YKT2</accession>
<evidence type="ECO:0000313" key="3">
    <source>
        <dbReference type="Proteomes" id="UP000607653"/>
    </source>
</evidence>
<evidence type="ECO:0000313" key="2">
    <source>
        <dbReference type="EMBL" id="DAD31899.1"/>
    </source>
</evidence>
<name>A0A822YKT2_NELNU</name>
<keyword evidence="3" id="KW-1185">Reference proteome</keyword>
<feature type="region of interest" description="Disordered" evidence="1">
    <location>
        <begin position="1"/>
        <end position="29"/>
    </location>
</feature>
<gene>
    <name evidence="2" type="ORF">HUJ06_010750</name>
</gene>
<dbReference type="Proteomes" id="UP000607653">
    <property type="component" value="Unassembled WGS sequence"/>
</dbReference>
<comment type="caution">
    <text evidence="2">The sequence shown here is derived from an EMBL/GenBank/DDBJ whole genome shotgun (WGS) entry which is preliminary data.</text>
</comment>